<comment type="catalytic activity">
    <reaction evidence="13">
        <text>a (2R,3S,4S)-leucoanthocyanidin + NADP(+) = a (2R,3R)-dihydroflavonol + NADPH + H(+)</text>
        <dbReference type="Rhea" id="RHEA:54444"/>
        <dbReference type="ChEBI" id="CHEBI:15378"/>
        <dbReference type="ChEBI" id="CHEBI:57783"/>
        <dbReference type="ChEBI" id="CHEBI:58349"/>
        <dbReference type="ChEBI" id="CHEBI:138176"/>
        <dbReference type="ChEBI" id="CHEBI:138188"/>
        <dbReference type="EC" id="1.1.1.219"/>
    </reaction>
</comment>
<evidence type="ECO:0000256" key="11">
    <source>
        <dbReference type="ARBA" id="ARBA00042831"/>
    </source>
</evidence>
<keyword evidence="3" id="KW-0560">Oxidoreductase</keyword>
<feature type="domain" description="NAD-dependent epimerase/dehydratase" evidence="14">
    <location>
        <begin position="9"/>
        <end position="252"/>
    </location>
</feature>
<comment type="similarity">
    <text evidence="5">Belongs to the NAD(P)-dependent epimerase/dehydratase family. Dihydroflavonol-4-reductase subfamily.</text>
</comment>
<dbReference type="Gene3D" id="3.40.50.720">
    <property type="entry name" value="NAD(P)-binding Rossmann-like Domain"/>
    <property type="match status" value="1"/>
</dbReference>
<comment type="pathway">
    <text evidence="1">Pigment biosynthesis; anthocyanin biosynthesis.</text>
</comment>
<comment type="catalytic activity">
    <reaction evidence="12">
        <text>(2S)-flavan-4-ol + NADP(+) = (2S)-flavanone + NADPH + H(+)</text>
        <dbReference type="Rhea" id="RHEA:11228"/>
        <dbReference type="ChEBI" id="CHEBI:15378"/>
        <dbReference type="ChEBI" id="CHEBI:15605"/>
        <dbReference type="ChEBI" id="CHEBI:15606"/>
        <dbReference type="ChEBI" id="CHEBI:57783"/>
        <dbReference type="ChEBI" id="CHEBI:58349"/>
        <dbReference type="EC" id="1.1.1.234"/>
    </reaction>
</comment>
<dbReference type="SUPFAM" id="SSF51735">
    <property type="entry name" value="NAD(P)-binding Rossmann-fold domains"/>
    <property type="match status" value="1"/>
</dbReference>
<dbReference type="GO" id="GO:0009813">
    <property type="term" value="P:flavonoid biosynthetic process"/>
    <property type="evidence" value="ECO:0007669"/>
    <property type="project" value="UniProtKB-KW"/>
</dbReference>
<evidence type="ECO:0000256" key="4">
    <source>
        <dbReference type="ARBA" id="ARBA00023241"/>
    </source>
</evidence>
<evidence type="ECO:0000256" key="8">
    <source>
        <dbReference type="ARBA" id="ARBA00039057"/>
    </source>
</evidence>
<dbReference type="EC" id="1.1.1.234" evidence="7"/>
<dbReference type="EC" id="1.1.1.219" evidence="8"/>
<reference evidence="15 16" key="1">
    <citation type="submission" date="2024-02" db="EMBL/GenBank/DDBJ databases">
        <authorList>
            <person name="Vignale AGUSTIN F."/>
            <person name="Sosa J E."/>
            <person name="Modenutti C."/>
        </authorList>
    </citation>
    <scope>NUCLEOTIDE SEQUENCE [LARGE SCALE GENOMIC DNA]</scope>
</reference>
<evidence type="ECO:0000256" key="7">
    <source>
        <dbReference type="ARBA" id="ARBA00039055"/>
    </source>
</evidence>
<dbReference type="AlphaFoldDB" id="A0ABC8SEI9"/>
<keyword evidence="2" id="KW-0521">NADP</keyword>
<evidence type="ECO:0000256" key="3">
    <source>
        <dbReference type="ARBA" id="ARBA00023002"/>
    </source>
</evidence>
<sequence length="329" mass="36211">MEGHNKGAVCVTGGTGFVASWLIMKLLEQGYSVHATVRSSEPDKKKDISFLTNLPGATKRLQIFNADLYIPGSFDAAIAGCIGVFHVAFPMDFEDKETEETKTKKAIDGTLSILKACLESKTVKRVVCTSSASTVFGQNKGLDVLDESTWTDVDFVRALKVVGTSYTIAKTSIERAALEFAEKHGLDLVTVIPPFIHGPFICPRLPDSVRSSMAMIFGDKDQYNYLVNTTLAHVDDVASAHIFLLEHPDAKGRYICAAVEITIQEMAKFLSSRYPEYQIPTADCLKEIRGIKFPGLSSKKLLDIGFKYKHGLEDMYDGAIQCCKQKGFL</sequence>
<dbReference type="GO" id="GO:0045552">
    <property type="term" value="F:dihydroflavanol 4-reductase activity"/>
    <property type="evidence" value="ECO:0007669"/>
    <property type="project" value="UniProtKB-EC"/>
</dbReference>
<dbReference type="FunFam" id="3.40.50.720:FF:000085">
    <property type="entry name" value="Dihydroflavonol reductase"/>
    <property type="match status" value="1"/>
</dbReference>
<accession>A0ABC8SEI9</accession>
<evidence type="ECO:0000259" key="14">
    <source>
        <dbReference type="Pfam" id="PF01370"/>
    </source>
</evidence>
<evidence type="ECO:0000256" key="1">
    <source>
        <dbReference type="ARBA" id="ARBA00004935"/>
    </source>
</evidence>
<dbReference type="GO" id="GO:0047890">
    <property type="term" value="F:flavanone 4-reductase activity"/>
    <property type="evidence" value="ECO:0007669"/>
    <property type="project" value="UniProtKB-EC"/>
</dbReference>
<keyword evidence="16" id="KW-1185">Reference proteome</keyword>
<comment type="caution">
    <text evidence="15">The sequence shown here is derived from an EMBL/GenBank/DDBJ whole genome shotgun (WGS) entry which is preliminary data.</text>
</comment>
<gene>
    <name evidence="15" type="ORF">ILEXP_LOCUS22833</name>
</gene>
<comment type="function">
    <text evidence="6">Bifunctional enzyme involved in flavonoid metabolism.</text>
</comment>
<protein>
    <recommendedName>
        <fullName evidence="9">Dihydroflavonol 4-reductase</fullName>
        <ecNumber evidence="8">1.1.1.219</ecNumber>
        <ecNumber evidence="7">1.1.1.234</ecNumber>
    </recommendedName>
    <alternativeName>
        <fullName evidence="11">Dihydrokaempferol 4-reductase</fullName>
    </alternativeName>
    <alternativeName>
        <fullName evidence="10">Flavanone 4-reductase</fullName>
    </alternativeName>
</protein>
<evidence type="ECO:0000313" key="15">
    <source>
        <dbReference type="EMBL" id="CAK9154511.1"/>
    </source>
</evidence>
<evidence type="ECO:0000256" key="2">
    <source>
        <dbReference type="ARBA" id="ARBA00022857"/>
    </source>
</evidence>
<proteinExistence type="inferred from homology"/>
<dbReference type="PANTHER" id="PTHR10366:SF563">
    <property type="entry name" value="CINNAMOYL-COA REDUCTASE 16"/>
    <property type="match status" value="1"/>
</dbReference>
<dbReference type="InterPro" id="IPR036291">
    <property type="entry name" value="NAD(P)-bd_dom_sf"/>
</dbReference>
<dbReference type="CDD" id="cd08958">
    <property type="entry name" value="FR_SDR_e"/>
    <property type="match status" value="1"/>
</dbReference>
<evidence type="ECO:0000256" key="10">
    <source>
        <dbReference type="ARBA" id="ARBA00042087"/>
    </source>
</evidence>
<dbReference type="EMBL" id="CAUOFW020002536">
    <property type="protein sequence ID" value="CAK9154511.1"/>
    <property type="molecule type" value="Genomic_DNA"/>
</dbReference>
<evidence type="ECO:0000256" key="6">
    <source>
        <dbReference type="ARBA" id="ARBA00037100"/>
    </source>
</evidence>
<evidence type="ECO:0000256" key="9">
    <source>
        <dbReference type="ARBA" id="ARBA00039963"/>
    </source>
</evidence>
<dbReference type="Pfam" id="PF01370">
    <property type="entry name" value="Epimerase"/>
    <property type="match status" value="1"/>
</dbReference>
<evidence type="ECO:0000256" key="12">
    <source>
        <dbReference type="ARBA" id="ARBA00048870"/>
    </source>
</evidence>
<evidence type="ECO:0000313" key="16">
    <source>
        <dbReference type="Proteomes" id="UP001642360"/>
    </source>
</evidence>
<keyword evidence="4" id="KW-0284">Flavonoid biosynthesis</keyword>
<evidence type="ECO:0000256" key="5">
    <source>
        <dbReference type="ARBA" id="ARBA00023445"/>
    </source>
</evidence>
<dbReference type="Proteomes" id="UP001642360">
    <property type="component" value="Unassembled WGS sequence"/>
</dbReference>
<organism evidence="15 16">
    <name type="scientific">Ilex paraguariensis</name>
    <name type="common">yerba mate</name>
    <dbReference type="NCBI Taxonomy" id="185542"/>
    <lineage>
        <taxon>Eukaryota</taxon>
        <taxon>Viridiplantae</taxon>
        <taxon>Streptophyta</taxon>
        <taxon>Embryophyta</taxon>
        <taxon>Tracheophyta</taxon>
        <taxon>Spermatophyta</taxon>
        <taxon>Magnoliopsida</taxon>
        <taxon>eudicotyledons</taxon>
        <taxon>Gunneridae</taxon>
        <taxon>Pentapetalae</taxon>
        <taxon>asterids</taxon>
        <taxon>campanulids</taxon>
        <taxon>Aquifoliales</taxon>
        <taxon>Aquifoliaceae</taxon>
        <taxon>Ilex</taxon>
    </lineage>
</organism>
<dbReference type="PANTHER" id="PTHR10366">
    <property type="entry name" value="NAD DEPENDENT EPIMERASE/DEHYDRATASE"/>
    <property type="match status" value="1"/>
</dbReference>
<evidence type="ECO:0000256" key="13">
    <source>
        <dbReference type="ARBA" id="ARBA00049132"/>
    </source>
</evidence>
<dbReference type="InterPro" id="IPR050425">
    <property type="entry name" value="NAD(P)_dehydrat-like"/>
</dbReference>
<name>A0ABC8SEI9_9AQUA</name>
<dbReference type="InterPro" id="IPR001509">
    <property type="entry name" value="Epimerase_deHydtase"/>
</dbReference>